<dbReference type="Proteomes" id="UP001201163">
    <property type="component" value="Unassembled WGS sequence"/>
</dbReference>
<comment type="caution">
    <text evidence="1">The sequence shown here is derived from an EMBL/GenBank/DDBJ whole genome shotgun (WGS) entry which is preliminary data.</text>
</comment>
<evidence type="ECO:0000313" key="2">
    <source>
        <dbReference type="Proteomes" id="UP001201163"/>
    </source>
</evidence>
<evidence type="ECO:0000313" key="1">
    <source>
        <dbReference type="EMBL" id="KAH8990575.1"/>
    </source>
</evidence>
<keyword evidence="2" id="KW-1185">Reference proteome</keyword>
<dbReference type="AlphaFoldDB" id="A0AAD4QD71"/>
<gene>
    <name evidence="1" type="ORF">EDB92DRAFT_762049</name>
</gene>
<accession>A0AAD4QD71</accession>
<proteinExistence type="predicted"/>
<reference evidence="1" key="1">
    <citation type="submission" date="2022-01" db="EMBL/GenBank/DDBJ databases">
        <title>Comparative genomics reveals a dynamic genome evolution in the ectomycorrhizal milk-cap (Lactarius) mushrooms.</title>
        <authorList>
            <consortium name="DOE Joint Genome Institute"/>
            <person name="Lebreton A."/>
            <person name="Tang N."/>
            <person name="Kuo A."/>
            <person name="LaButti K."/>
            <person name="Drula E."/>
            <person name="Barry K."/>
            <person name="Clum A."/>
            <person name="Lipzen A."/>
            <person name="Mousain D."/>
            <person name="Ng V."/>
            <person name="Wang R."/>
            <person name="Wang X."/>
            <person name="Dai Y."/>
            <person name="Henrissat B."/>
            <person name="Grigoriev I.V."/>
            <person name="Guerin-Laguette A."/>
            <person name="Yu F."/>
            <person name="Martin F.M."/>
        </authorList>
    </citation>
    <scope>NUCLEOTIDE SEQUENCE</scope>
    <source>
        <strain evidence="1">QP</strain>
    </source>
</reference>
<sequence>MSSATMHYGAVRDHHVWYSGVFDDSFSPYGPSPASPLTSTRHGHHTYRFITTAKMTVRVATGGDAGRPTANADCPEVYWPVSRLCAAVSCVLIFLRKILKAIFLVDAHPTAIAAKFVGAITHTSSYSTGSAFGAEAREVNVIIFLSWRTIVHSYLTKPTLFLIPACTASNTDVVLGRKASLIKALDLRGIAIIEKNNGEPPQEGIRLHSGIVRRFGECVPEVAFVCPQVFGEPGAAAGHCTGSFAKTHVIYQSSPRALGSGRSRQSWCHLS</sequence>
<name>A0AAD4QD71_9AGAM</name>
<protein>
    <submittedName>
        <fullName evidence="1">Uncharacterized protein</fullName>
    </submittedName>
</protein>
<dbReference type="EMBL" id="JAKELL010000030">
    <property type="protein sequence ID" value="KAH8990575.1"/>
    <property type="molecule type" value="Genomic_DNA"/>
</dbReference>
<organism evidence="1 2">
    <name type="scientific">Lactarius akahatsu</name>
    <dbReference type="NCBI Taxonomy" id="416441"/>
    <lineage>
        <taxon>Eukaryota</taxon>
        <taxon>Fungi</taxon>
        <taxon>Dikarya</taxon>
        <taxon>Basidiomycota</taxon>
        <taxon>Agaricomycotina</taxon>
        <taxon>Agaricomycetes</taxon>
        <taxon>Russulales</taxon>
        <taxon>Russulaceae</taxon>
        <taxon>Lactarius</taxon>
    </lineage>
</organism>